<gene>
    <name evidence="2" type="ORF">Pcaca03_04030</name>
    <name evidence="1" type="ORF">SOASR016_04040</name>
</gene>
<evidence type="ECO:0000313" key="3">
    <source>
        <dbReference type="Proteomes" id="UP001058167"/>
    </source>
</evidence>
<evidence type="ECO:0000313" key="2">
    <source>
        <dbReference type="EMBL" id="GLV67959.1"/>
    </source>
</evidence>
<reference evidence="2" key="2">
    <citation type="submission" date="2023-02" db="EMBL/GenBank/DDBJ databases">
        <title>Pectobacterium carotovorum subsp. carotovorum NBRC 12380.</title>
        <authorList>
            <person name="Ichikawa N."/>
            <person name="Sato H."/>
            <person name="Tonouchi N."/>
        </authorList>
    </citation>
    <scope>NUCLEOTIDE SEQUENCE</scope>
    <source>
        <strain evidence="2">NBRC 12380</strain>
    </source>
</reference>
<protein>
    <submittedName>
        <fullName evidence="2">Uncharacterized protein</fullName>
    </submittedName>
</protein>
<organism evidence="2 4">
    <name type="scientific">Pectobacterium carotovorum subsp. carotovorum</name>
    <name type="common">Erwinia carotovora subsp. carotovora</name>
    <dbReference type="NCBI Taxonomy" id="555"/>
    <lineage>
        <taxon>Bacteria</taxon>
        <taxon>Pseudomonadati</taxon>
        <taxon>Pseudomonadota</taxon>
        <taxon>Gammaproteobacteria</taxon>
        <taxon>Enterobacterales</taxon>
        <taxon>Pectobacteriaceae</taxon>
        <taxon>Pectobacterium</taxon>
    </lineage>
</organism>
<evidence type="ECO:0000313" key="1">
    <source>
        <dbReference type="EMBL" id="GKX45652.1"/>
    </source>
</evidence>
<keyword evidence="3" id="KW-1185">Reference proteome</keyword>
<dbReference type="EMBL" id="BSRL01000001">
    <property type="protein sequence ID" value="GLV67959.1"/>
    <property type="molecule type" value="Genomic_DNA"/>
</dbReference>
<name>A0AAI9KYX6_PECCC</name>
<dbReference type="Proteomes" id="UP001165145">
    <property type="component" value="Unassembled WGS sequence"/>
</dbReference>
<dbReference type="Proteomes" id="UP001058167">
    <property type="component" value="Unassembled WGS sequence"/>
</dbReference>
<accession>A0AAI9KYX6</accession>
<dbReference type="AlphaFoldDB" id="A0AAI9KYX6"/>
<proteinExistence type="predicted"/>
<sequence>MPCQIGEITSSYGKCARLAGNAAFSDALINGKKNWFIHRVIKSNNMNYLCKRSIMTHAMMHHDAFAL</sequence>
<evidence type="ECO:0000313" key="4">
    <source>
        <dbReference type="Proteomes" id="UP001165145"/>
    </source>
</evidence>
<reference evidence="1" key="1">
    <citation type="submission" date="2022-06" db="EMBL/GenBank/DDBJ databases">
        <title>Draft genome sequences of Pectobacterium carotovorum subsp. carotovorum str. NBRC12380.</title>
        <authorList>
            <person name="Wakabayashi Y."/>
            <person name="Kojima K."/>
        </authorList>
    </citation>
    <scope>NUCLEOTIDE SEQUENCE</scope>
    <source>
        <strain evidence="1">NBRC 12380</strain>
    </source>
</reference>
<comment type="caution">
    <text evidence="2">The sequence shown here is derived from an EMBL/GenBank/DDBJ whole genome shotgun (WGS) entry which is preliminary data.</text>
</comment>
<dbReference type="EMBL" id="BRLF01000001">
    <property type="protein sequence ID" value="GKX45652.1"/>
    <property type="molecule type" value="Genomic_DNA"/>
</dbReference>